<feature type="signal peptide" evidence="1">
    <location>
        <begin position="1"/>
        <end position="20"/>
    </location>
</feature>
<keyword evidence="1" id="KW-0732">Signal</keyword>
<protein>
    <submittedName>
        <fullName evidence="2">Uncharacterized protein</fullName>
    </submittedName>
</protein>
<organism evidence="2 3">
    <name type="scientific">Flavobacterium tiangeerense</name>
    <dbReference type="NCBI Taxonomy" id="459471"/>
    <lineage>
        <taxon>Bacteria</taxon>
        <taxon>Pseudomonadati</taxon>
        <taxon>Bacteroidota</taxon>
        <taxon>Flavobacteriia</taxon>
        <taxon>Flavobacteriales</taxon>
        <taxon>Flavobacteriaceae</taxon>
        <taxon>Flavobacterium</taxon>
    </lineage>
</organism>
<sequence length="319" mass="35769">MKKIFIFIIINLMSICTINAQCWFTQFKKDFETSSADFKKFIDESEDGMSVYQRLYDGGSTYVLKNAIYLKKFEKLSPDVQKFISQLTDDKAGATLSKFLDDCDSDFVALLNADSRYAEAIVGHKNKFTRADYENFPDEIAELTTSSASKEKLENWINRSSKLSNFGEVVATGNRLSKNITDAIKLKSGKLFEDLAENLGLTTKELELYDVLTEVPLVTTGGFMKADIMLIRKNADEVITDVIIIENKLSATTAFTKRQKEGFGAIINGQTNMTIKYKVDWLIPSQGPLTVSKNKIFKIADAGTDNIANVTIEKIIKVN</sequence>
<evidence type="ECO:0000313" key="2">
    <source>
        <dbReference type="EMBL" id="TWI01153.1"/>
    </source>
</evidence>
<reference evidence="2 3" key="1">
    <citation type="journal article" date="2015" name="Stand. Genomic Sci.">
        <title>Genomic Encyclopedia of Bacterial and Archaeal Type Strains, Phase III: the genomes of soil and plant-associated and newly described type strains.</title>
        <authorList>
            <person name="Whitman W.B."/>
            <person name="Woyke T."/>
            <person name="Klenk H.P."/>
            <person name="Zhou Y."/>
            <person name="Lilburn T.G."/>
            <person name="Beck B.J."/>
            <person name="De Vos P."/>
            <person name="Vandamme P."/>
            <person name="Eisen J.A."/>
            <person name="Garrity G."/>
            <person name="Hugenholtz P."/>
            <person name="Kyrpides N.C."/>
        </authorList>
    </citation>
    <scope>NUCLEOTIDE SEQUENCE [LARGE SCALE GENOMIC DNA]</scope>
    <source>
        <strain evidence="2 3">CGMCC 1.6847</strain>
    </source>
</reference>
<dbReference type="Proteomes" id="UP000317519">
    <property type="component" value="Unassembled WGS sequence"/>
</dbReference>
<proteinExistence type="predicted"/>
<dbReference type="RefSeq" id="WP_208653343.1">
    <property type="nucleotide sequence ID" value="NZ_VLKO01000003.1"/>
</dbReference>
<comment type="caution">
    <text evidence="2">The sequence shown here is derived from an EMBL/GenBank/DDBJ whole genome shotgun (WGS) entry which is preliminary data.</text>
</comment>
<accession>A0ABY3FL19</accession>
<evidence type="ECO:0000256" key="1">
    <source>
        <dbReference type="SAM" id="SignalP"/>
    </source>
</evidence>
<dbReference type="EMBL" id="VLKO01000003">
    <property type="protein sequence ID" value="TWI01153.1"/>
    <property type="molecule type" value="Genomic_DNA"/>
</dbReference>
<evidence type="ECO:0000313" key="3">
    <source>
        <dbReference type="Proteomes" id="UP000317519"/>
    </source>
</evidence>
<feature type="chain" id="PRO_5046171350" evidence="1">
    <location>
        <begin position="21"/>
        <end position="319"/>
    </location>
</feature>
<name>A0ABY3FL19_9FLAO</name>
<keyword evidence="3" id="KW-1185">Reference proteome</keyword>
<gene>
    <name evidence="2" type="ORF">IQ05_00720</name>
</gene>